<dbReference type="InterPro" id="IPR007627">
    <property type="entry name" value="RNA_pol_sigma70_r2"/>
</dbReference>
<gene>
    <name evidence="6" type="ORF">J4215_04765</name>
</gene>
<evidence type="ECO:0000259" key="5">
    <source>
        <dbReference type="Pfam" id="PF04542"/>
    </source>
</evidence>
<dbReference type="Gene3D" id="1.10.1740.10">
    <property type="match status" value="1"/>
</dbReference>
<evidence type="ECO:0000313" key="6">
    <source>
        <dbReference type="EMBL" id="MBS3061864.1"/>
    </source>
</evidence>
<dbReference type="SUPFAM" id="SSF88946">
    <property type="entry name" value="Sigma2 domain of RNA polymerase sigma factors"/>
    <property type="match status" value="1"/>
</dbReference>
<keyword evidence="2" id="KW-0805">Transcription regulation</keyword>
<dbReference type="GO" id="GO:0016987">
    <property type="term" value="F:sigma factor activity"/>
    <property type="evidence" value="ECO:0007669"/>
    <property type="project" value="UniProtKB-KW"/>
</dbReference>
<evidence type="ECO:0000256" key="3">
    <source>
        <dbReference type="ARBA" id="ARBA00023082"/>
    </source>
</evidence>
<evidence type="ECO:0000256" key="1">
    <source>
        <dbReference type="ARBA" id="ARBA00010641"/>
    </source>
</evidence>
<dbReference type="Proteomes" id="UP000675968">
    <property type="component" value="Unassembled WGS sequence"/>
</dbReference>
<reference evidence="6" key="2">
    <citation type="submission" date="2021-05" db="EMBL/GenBank/DDBJ databases">
        <title>Protein family content uncovers lineage relationships and bacterial pathway maintenance mechanisms in DPANN archaea.</title>
        <authorList>
            <person name="Castelle C.J."/>
            <person name="Meheust R."/>
            <person name="Jaffe A.L."/>
            <person name="Seitz K."/>
            <person name="Gong X."/>
            <person name="Baker B.J."/>
            <person name="Banfield J.F."/>
        </authorList>
    </citation>
    <scope>NUCLEOTIDE SEQUENCE</scope>
    <source>
        <strain evidence="6">RIFCSPLOWO2_01_FULL_AR10_48_17</strain>
    </source>
</reference>
<organism evidence="6 7">
    <name type="scientific">Candidatus Iainarchaeum sp</name>
    <dbReference type="NCBI Taxonomy" id="3101447"/>
    <lineage>
        <taxon>Archaea</taxon>
        <taxon>Candidatus Iainarchaeota</taxon>
        <taxon>Candidatus Iainarchaeia</taxon>
        <taxon>Candidatus Iainarchaeales</taxon>
        <taxon>Candidatus Iainarchaeaceae</taxon>
        <taxon>Candidatus Iainarchaeum</taxon>
    </lineage>
</organism>
<dbReference type="PANTHER" id="PTHR43133">
    <property type="entry name" value="RNA POLYMERASE ECF-TYPE SIGMA FACTO"/>
    <property type="match status" value="1"/>
</dbReference>
<comment type="caution">
    <text evidence="6">The sequence shown here is derived from an EMBL/GenBank/DDBJ whole genome shotgun (WGS) entry which is preliminary data.</text>
</comment>
<keyword evidence="3" id="KW-0731">Sigma factor</keyword>
<dbReference type="InterPro" id="IPR013325">
    <property type="entry name" value="RNA_pol_sigma_r2"/>
</dbReference>
<dbReference type="EMBL" id="JAGVWC010000011">
    <property type="protein sequence ID" value="MBS3061864.1"/>
    <property type="molecule type" value="Genomic_DNA"/>
</dbReference>
<accession>A0A8T4L5Q2</accession>
<feature type="domain" description="RNA polymerase sigma-70 region 2" evidence="5">
    <location>
        <begin position="27"/>
        <end position="92"/>
    </location>
</feature>
<dbReference type="AlphaFoldDB" id="A0A8T4L5Q2"/>
<sequence length="192" mass="22602">MAKAIRSKKTPPKAAKRQGEWLFRIHREYGPRIFQIALNRLNDREWARDAVQEVFLQLARRPHLSKGIENEEKYLSAMARRVSLNMMLKRNRWPVTGLPNESVTEPSFRSPVHMLLERDFFNRMEHAIEKWDPRLQFLGRMYLGSIGSELPSVKELADAMSVPVNTAKTRMRRVRQLFLAELEKERKKSFVA</sequence>
<dbReference type="InterPro" id="IPR013324">
    <property type="entry name" value="RNA_pol_sigma_r3/r4-like"/>
</dbReference>
<dbReference type="GO" id="GO:0006352">
    <property type="term" value="P:DNA-templated transcription initiation"/>
    <property type="evidence" value="ECO:0007669"/>
    <property type="project" value="InterPro"/>
</dbReference>
<dbReference type="SUPFAM" id="SSF88659">
    <property type="entry name" value="Sigma3 and sigma4 domains of RNA polymerase sigma factors"/>
    <property type="match status" value="1"/>
</dbReference>
<comment type="similarity">
    <text evidence="1">Belongs to the sigma-70 factor family. ECF subfamily.</text>
</comment>
<protein>
    <submittedName>
        <fullName evidence="6">Sigma-70 family RNA polymerase sigma factor</fullName>
    </submittedName>
</protein>
<evidence type="ECO:0000256" key="4">
    <source>
        <dbReference type="ARBA" id="ARBA00023163"/>
    </source>
</evidence>
<dbReference type="InterPro" id="IPR039425">
    <property type="entry name" value="RNA_pol_sigma-70-like"/>
</dbReference>
<proteinExistence type="inferred from homology"/>
<dbReference type="Pfam" id="PF04542">
    <property type="entry name" value="Sigma70_r2"/>
    <property type="match status" value="1"/>
</dbReference>
<keyword evidence="4" id="KW-0804">Transcription</keyword>
<name>A0A8T4L5Q2_9ARCH</name>
<evidence type="ECO:0000256" key="2">
    <source>
        <dbReference type="ARBA" id="ARBA00023015"/>
    </source>
</evidence>
<evidence type="ECO:0000313" key="7">
    <source>
        <dbReference type="Proteomes" id="UP000675968"/>
    </source>
</evidence>
<reference evidence="6" key="1">
    <citation type="submission" date="2021-03" db="EMBL/GenBank/DDBJ databases">
        <authorList>
            <person name="Jaffe A."/>
        </authorList>
    </citation>
    <scope>NUCLEOTIDE SEQUENCE</scope>
    <source>
        <strain evidence="6">RIFCSPLOWO2_01_FULL_AR10_48_17</strain>
    </source>
</reference>
<dbReference type="PANTHER" id="PTHR43133:SF51">
    <property type="entry name" value="RNA POLYMERASE SIGMA FACTOR"/>
    <property type="match status" value="1"/>
</dbReference>